<dbReference type="InterPro" id="IPR001453">
    <property type="entry name" value="MoaB/Mog_dom"/>
</dbReference>
<accession>A0A434AZM0</accession>
<dbReference type="EMBL" id="RJJX01000001">
    <property type="protein sequence ID" value="RUT79897.1"/>
    <property type="molecule type" value="Genomic_DNA"/>
</dbReference>
<dbReference type="Proteomes" id="UP000282985">
    <property type="component" value="Unassembled WGS sequence"/>
</dbReference>
<organism evidence="3 4">
    <name type="scientific">Ancylomarina longa</name>
    <dbReference type="NCBI Taxonomy" id="2487017"/>
    <lineage>
        <taxon>Bacteria</taxon>
        <taxon>Pseudomonadati</taxon>
        <taxon>Bacteroidota</taxon>
        <taxon>Bacteroidia</taxon>
        <taxon>Marinilabiliales</taxon>
        <taxon>Marinifilaceae</taxon>
        <taxon>Ancylomarina</taxon>
    </lineage>
</organism>
<dbReference type="RefSeq" id="WP_127342038.1">
    <property type="nucleotide sequence ID" value="NZ_RJJX01000001.1"/>
</dbReference>
<comment type="similarity">
    <text evidence="1">Belongs to the CinA family.</text>
</comment>
<keyword evidence="4" id="KW-1185">Reference proteome</keyword>
<evidence type="ECO:0000313" key="3">
    <source>
        <dbReference type="EMBL" id="RUT79897.1"/>
    </source>
</evidence>
<comment type="caution">
    <text evidence="3">The sequence shown here is derived from an EMBL/GenBank/DDBJ whole genome shotgun (WGS) entry which is preliminary data.</text>
</comment>
<feature type="domain" description="MoaB/Mog" evidence="2">
    <location>
        <begin position="4"/>
        <end position="171"/>
    </location>
</feature>
<dbReference type="PANTHER" id="PTHR13939:SF0">
    <property type="entry name" value="NMN AMIDOHYDROLASE-LIKE PROTEIN YFAY"/>
    <property type="match status" value="1"/>
</dbReference>
<gene>
    <name evidence="3" type="ORF">DLK05_00655</name>
</gene>
<dbReference type="SUPFAM" id="SSF53218">
    <property type="entry name" value="Molybdenum cofactor biosynthesis proteins"/>
    <property type="match status" value="1"/>
</dbReference>
<dbReference type="InterPro" id="IPR008136">
    <property type="entry name" value="CinA_C"/>
</dbReference>
<name>A0A434AZM0_9BACT</name>
<sequence>MQAEIITIGDEILIGQIVDSNSAWMAKELNKNGISIAKIASISDQQSEIVAALQDSLERVPLVFITGGLGPTNDDITKKTLSDYYGMSLIQDDALYEKIKLRLEKYGIPMNRFNREQALIPDKARILLNNFGTAPCMWFEKDGKVAISMPGVPFEMKGIMINEVIPAIKAKYNSLSIFHKTIMVQGIGESVLAEMLSEWEANLPQSIKLAYLPSPGLVRLRLSTRGENKQILELEIEKQVAALQEIIPNNIFSLEDLPMELVVADLLMKKNCSVGAAESCTGGYIAHLFTSHAGSSDYFMGGVVSYSNEAKQNILHVKESDLLKHGAVSKAVVEQMAEGARQILNVDYAIATSGIAGPDGGSDEKPVGTIWIAVASEKGIVSEKLQLYKIRERNIRAASLKALNLLRIQLLK</sequence>
<dbReference type="Gene3D" id="3.40.980.10">
    <property type="entry name" value="MoaB/Mog-like domain"/>
    <property type="match status" value="1"/>
</dbReference>
<dbReference type="Pfam" id="PF18146">
    <property type="entry name" value="CinA_KH"/>
    <property type="match status" value="1"/>
</dbReference>
<dbReference type="CDD" id="cd00885">
    <property type="entry name" value="cinA"/>
    <property type="match status" value="1"/>
</dbReference>
<dbReference type="PIRSF" id="PIRSF006728">
    <property type="entry name" value="CinA"/>
    <property type="match status" value="1"/>
</dbReference>
<dbReference type="InterPro" id="IPR036425">
    <property type="entry name" value="MoaB/Mog-like_dom_sf"/>
</dbReference>
<dbReference type="Pfam" id="PF02464">
    <property type="entry name" value="CinA"/>
    <property type="match status" value="1"/>
</dbReference>
<dbReference type="PANTHER" id="PTHR13939">
    <property type="entry name" value="NICOTINAMIDE-NUCLEOTIDE AMIDOHYDROLASE PNCC"/>
    <property type="match status" value="1"/>
</dbReference>
<dbReference type="SMART" id="SM00852">
    <property type="entry name" value="MoCF_biosynth"/>
    <property type="match status" value="1"/>
</dbReference>
<dbReference type="NCBIfam" id="TIGR00199">
    <property type="entry name" value="PncC_domain"/>
    <property type="match status" value="1"/>
</dbReference>
<evidence type="ECO:0000313" key="4">
    <source>
        <dbReference type="Proteomes" id="UP000282985"/>
    </source>
</evidence>
<dbReference type="SUPFAM" id="SSF142433">
    <property type="entry name" value="CinA-like"/>
    <property type="match status" value="1"/>
</dbReference>
<evidence type="ECO:0000256" key="1">
    <source>
        <dbReference type="HAMAP-Rule" id="MF_00226"/>
    </source>
</evidence>
<dbReference type="InterPro" id="IPR008135">
    <property type="entry name" value="Competence-induced_CinA"/>
</dbReference>
<dbReference type="InterPro" id="IPR041424">
    <property type="entry name" value="CinA_KH"/>
</dbReference>
<reference evidence="3 4" key="1">
    <citation type="submission" date="2018-11" db="EMBL/GenBank/DDBJ databases">
        <title>Parancylomarina longa gen. nov., sp. nov., isolated from sediments of southern Okinawa.</title>
        <authorList>
            <person name="Fu T."/>
        </authorList>
    </citation>
    <scope>NUCLEOTIDE SEQUENCE [LARGE SCALE GENOMIC DNA]</scope>
    <source>
        <strain evidence="3 4">T3-2 S1-C</strain>
    </source>
</reference>
<dbReference type="Gene3D" id="3.90.950.20">
    <property type="entry name" value="CinA-like"/>
    <property type="match status" value="1"/>
</dbReference>
<dbReference type="AlphaFoldDB" id="A0A434AZM0"/>
<dbReference type="OrthoDB" id="9801454at2"/>
<evidence type="ECO:0000259" key="2">
    <source>
        <dbReference type="SMART" id="SM00852"/>
    </source>
</evidence>
<dbReference type="HAMAP" id="MF_00226_B">
    <property type="entry name" value="CinA_B"/>
    <property type="match status" value="1"/>
</dbReference>
<dbReference type="InterPro" id="IPR036653">
    <property type="entry name" value="CinA-like_C"/>
</dbReference>
<dbReference type="Pfam" id="PF00994">
    <property type="entry name" value="MoCF_biosynth"/>
    <property type="match status" value="1"/>
</dbReference>
<dbReference type="NCBIfam" id="NF001813">
    <property type="entry name" value="PRK00549.1"/>
    <property type="match status" value="1"/>
</dbReference>
<protein>
    <recommendedName>
        <fullName evidence="1">CinA-like protein</fullName>
    </recommendedName>
</protein>
<dbReference type="NCBIfam" id="TIGR00200">
    <property type="entry name" value="cinA_nterm"/>
    <property type="match status" value="1"/>
</dbReference>
<proteinExistence type="inferred from homology"/>
<dbReference type="InterPro" id="IPR050101">
    <property type="entry name" value="CinA"/>
</dbReference>